<accession>I2CP08</accession>
<evidence type="ECO:0000256" key="2">
    <source>
        <dbReference type="SAM" id="SignalP"/>
    </source>
</evidence>
<feature type="region of interest" description="Disordered" evidence="1">
    <location>
        <begin position="50"/>
        <end position="123"/>
    </location>
</feature>
<dbReference type="AlphaFoldDB" id="I2CP08"/>
<keyword evidence="2" id="KW-0732">Signal</keyword>
<proteinExistence type="evidence at transcript level"/>
<reference evidence="3" key="2">
    <citation type="journal article" date="2012" name="Nat. Commun.">
        <title>Draft genome sequence and genetic transformation of the oleaginous alga Nannochloropis gaditana.</title>
        <authorList>
            <person name="Radakovits R."/>
            <person name="Jinkerson R.E."/>
            <person name="Fuerstenberg S.I."/>
            <person name="Tae H."/>
            <person name="Settlage R.E."/>
            <person name="Boore J.L."/>
            <person name="Posewitz M.C."/>
        </authorList>
    </citation>
    <scope>NUCLEOTIDE SEQUENCE</scope>
    <source>
        <strain evidence="3">CCMP526</strain>
    </source>
</reference>
<feature type="compositionally biased region" description="Basic and acidic residues" evidence="1">
    <location>
        <begin position="101"/>
        <end position="115"/>
    </location>
</feature>
<feature type="compositionally biased region" description="Polar residues" evidence="1">
    <location>
        <begin position="50"/>
        <end position="63"/>
    </location>
</feature>
<organism evidence="3">
    <name type="scientific">Nannochloropsis gaditana (strain CCMP526)</name>
    <name type="common">Green microalga</name>
    <name type="synonym">Microchloropsis gaditana</name>
    <dbReference type="NCBI Taxonomy" id="1093141"/>
    <lineage>
        <taxon>Eukaryota</taxon>
        <taxon>Sar</taxon>
        <taxon>Stramenopiles</taxon>
        <taxon>Ochrophyta</taxon>
        <taxon>Eustigmatophyceae</taxon>
        <taxon>Eustigmatales</taxon>
        <taxon>Monodopsidaceae</taxon>
        <taxon>Nannochloropsis</taxon>
    </lineage>
</organism>
<evidence type="ECO:0000313" key="3">
    <source>
        <dbReference type="EMBL" id="AFJ68641.1"/>
    </source>
</evidence>
<evidence type="ECO:0000256" key="1">
    <source>
        <dbReference type="SAM" id="MobiDB-lite"/>
    </source>
</evidence>
<reference evidence="3" key="1">
    <citation type="journal article" date="2012" name="Bioengineered">
        <title>Additional insights into the genome of the oleaginous model alga Nannochloropsis gaditana.</title>
        <authorList>
            <person name="Jinkerson R.E."/>
            <person name="Radakovits R."/>
            <person name="Posewitz M.C."/>
        </authorList>
    </citation>
    <scope>NUCLEOTIDE SEQUENCE</scope>
    <source>
        <strain evidence="3">CCMP526</strain>
    </source>
</reference>
<feature type="signal peptide" evidence="2">
    <location>
        <begin position="1"/>
        <end position="35"/>
    </location>
</feature>
<protein>
    <submittedName>
        <fullName evidence="3">Uncharacterized protein</fullName>
    </submittedName>
</protein>
<dbReference type="EMBL" id="JU963848">
    <property type="protein sequence ID" value="AFJ68641.1"/>
    <property type="molecule type" value="mRNA"/>
</dbReference>
<gene>
    <name evidence="3" type="ORF">NGATSA_3018000</name>
</gene>
<feature type="chain" id="PRO_5003657001" evidence="2">
    <location>
        <begin position="36"/>
        <end position="712"/>
    </location>
</feature>
<sequence>MARLVRGKEKMRGHCGVSSCLLLVLFLSLVDAATAFVTPFSLRFLDRLPSTTSRENSRGSSGVSLYAARKKKNSGSAGEGFGQNVQKKKEAAPAPVPEGSGGKEEERRGVTREELATPAAAGEFKAKMDEVGKSLQALADQVNAREGEGENPYDPAFVAEQKRLRAEIDFERPYARVRPRNWDYITGLPVPKIVQIEDMIPIPAPSLRDEFRERRPNDPAYMAQRIKELFVPEADLENLRSWYIANRDWLGQGIRVILAAKSLRCTWLKEYAESKAWIDCLRIYRKVECSVTCHLQQGMREAEYRLSQNLGNLNMEAVGGNTPAEKACMWITLKAVLAKWEVRRERQLRVSPDDRSMAQERALTGTRKVVDLFQKMNLAFSAEESVLDVLPGEMVYLDQALGIASGTELRRWTIKTFCPAAGISVEELRERIRGLTYLLQDLPYAEMGDLNNKLCEIYRALALGTAEFETEPPLRIVQALLPEEVNDPNAPYPFQVDPRLDAAQEVKRVSAQNPGEKIDVYLKRLGVPFPESPKKQLEPRSQGADLWFDEWSRAFGQTPSDWRPTPIVPESQRLAKSFNQDFIDKMQRAITTRKRGIRASNEGRNVAVNPLQDWNDAEAEKTPSEKAEAAASLQAKQEESLAAFRADWTVWVPGEDGEEGEVMSAEEARRRFGEAEMNAGLADPKKLLAQLQRENERWRLQVAQGGKGGKRS</sequence>
<name>I2CP08_NANGC</name>